<dbReference type="PROSITE" id="PS50110">
    <property type="entry name" value="RESPONSE_REGULATORY"/>
    <property type="match status" value="1"/>
</dbReference>
<feature type="domain" description="Response regulatory" evidence="9">
    <location>
        <begin position="2"/>
        <end position="173"/>
    </location>
</feature>
<keyword evidence="12" id="KW-1185">Reference proteome</keyword>
<evidence type="ECO:0000256" key="3">
    <source>
        <dbReference type="ARBA" id="ARBA00023125"/>
    </source>
</evidence>
<dbReference type="Gene3D" id="1.10.10.10">
    <property type="entry name" value="Winged helix-like DNA-binding domain superfamily/Winged helix DNA-binding domain"/>
    <property type="match status" value="1"/>
</dbReference>
<dbReference type="InterPro" id="IPR016032">
    <property type="entry name" value="Sig_transdc_resp-reg_C-effctor"/>
</dbReference>
<reference evidence="11 12" key="1">
    <citation type="submission" date="2024-03" db="EMBL/GenBank/DDBJ databases">
        <title>Human intestinal bacterial collection.</title>
        <authorList>
            <person name="Pauvert C."/>
            <person name="Hitch T.C.A."/>
            <person name="Clavel T."/>
        </authorList>
    </citation>
    <scope>NUCLEOTIDE SEQUENCE [LARGE SCALE GENOMIC DNA]</scope>
    <source>
        <strain evidence="11 12">CLA-SR-H021</strain>
    </source>
</reference>
<dbReference type="SMART" id="SM00862">
    <property type="entry name" value="Trans_reg_C"/>
    <property type="match status" value="1"/>
</dbReference>
<feature type="DNA-binding region" description="OmpR/PhoB-type" evidence="7">
    <location>
        <begin position="176"/>
        <end position="270"/>
    </location>
</feature>
<dbReference type="Gene3D" id="3.40.50.2300">
    <property type="match status" value="1"/>
</dbReference>
<dbReference type="Proteomes" id="UP001454086">
    <property type="component" value="Unassembled WGS sequence"/>
</dbReference>
<dbReference type="CDD" id="cd17574">
    <property type="entry name" value="REC_OmpR"/>
    <property type="match status" value="1"/>
</dbReference>
<evidence type="ECO:0000313" key="12">
    <source>
        <dbReference type="Proteomes" id="UP001454086"/>
    </source>
</evidence>
<dbReference type="RefSeq" id="WP_083795261.1">
    <property type="nucleotide sequence ID" value="NZ_JBBMFM010000057.1"/>
</dbReference>
<dbReference type="InterPro" id="IPR011006">
    <property type="entry name" value="CheY-like_superfamily"/>
</dbReference>
<evidence type="ECO:0000256" key="2">
    <source>
        <dbReference type="ARBA" id="ARBA00023015"/>
    </source>
</evidence>
<evidence type="ECO:0000259" key="9">
    <source>
        <dbReference type="PROSITE" id="PS50110"/>
    </source>
</evidence>
<comment type="caution">
    <text evidence="11">The sequence shown here is derived from an EMBL/GenBank/DDBJ whole genome shotgun (WGS) entry which is preliminary data.</text>
</comment>
<dbReference type="Pfam" id="PF00486">
    <property type="entry name" value="Trans_reg_C"/>
    <property type="match status" value="1"/>
</dbReference>
<protein>
    <recommendedName>
        <fullName evidence="1">Stage 0 sporulation protein A homolog</fullName>
    </recommendedName>
</protein>
<keyword evidence="3 7" id="KW-0238">DNA-binding</keyword>
<evidence type="ECO:0000256" key="6">
    <source>
        <dbReference type="PROSITE-ProRule" id="PRU00169"/>
    </source>
</evidence>
<evidence type="ECO:0000313" key="11">
    <source>
        <dbReference type="EMBL" id="MEQ2426317.1"/>
    </source>
</evidence>
<dbReference type="PANTHER" id="PTHR48111">
    <property type="entry name" value="REGULATOR OF RPOS"/>
    <property type="match status" value="1"/>
</dbReference>
<proteinExistence type="predicted"/>
<dbReference type="EMBL" id="JBBMFM010000057">
    <property type="protein sequence ID" value="MEQ2426317.1"/>
    <property type="molecule type" value="Genomic_DNA"/>
</dbReference>
<dbReference type="InterPro" id="IPR036388">
    <property type="entry name" value="WH-like_DNA-bd_sf"/>
</dbReference>
<feature type="region of interest" description="Disordered" evidence="8">
    <location>
        <begin position="45"/>
        <end position="97"/>
    </location>
</feature>
<feature type="domain" description="OmpR/PhoB-type" evidence="10">
    <location>
        <begin position="176"/>
        <end position="270"/>
    </location>
</feature>
<evidence type="ECO:0000259" key="10">
    <source>
        <dbReference type="PROSITE" id="PS51755"/>
    </source>
</evidence>
<dbReference type="SMART" id="SM00448">
    <property type="entry name" value="REC"/>
    <property type="match status" value="1"/>
</dbReference>
<evidence type="ECO:0000256" key="5">
    <source>
        <dbReference type="ARBA" id="ARBA00024867"/>
    </source>
</evidence>
<dbReference type="InterPro" id="IPR001789">
    <property type="entry name" value="Sig_transdc_resp-reg_receiver"/>
</dbReference>
<accession>A0ABV1D7E4</accession>
<dbReference type="CDD" id="cd00383">
    <property type="entry name" value="trans_reg_C"/>
    <property type="match status" value="1"/>
</dbReference>
<feature type="compositionally biased region" description="Pro residues" evidence="8">
    <location>
        <begin position="87"/>
        <end position="97"/>
    </location>
</feature>
<comment type="function">
    <text evidence="5">May play the central regulatory role in sporulation. It may be an element of the effector pathway responsible for the activation of sporulation genes in response to nutritional stress. Spo0A may act in concert with spo0H (a sigma factor) to control the expression of some genes that are critical to the sporulation process.</text>
</comment>
<dbReference type="SUPFAM" id="SSF46894">
    <property type="entry name" value="C-terminal effector domain of the bipartite response regulators"/>
    <property type="match status" value="1"/>
</dbReference>
<sequence length="273" mass="30910">MHILIAEDHPDLQKILTLYLQKEGYQVSVVSNGQEAINYLLEHSSPGKPKSLKKPGYQKTVPEKTACQNPESQLPFAPPTIASSSTAPPPIASPTTNPPTIPDLLILDWMMPVQDGIQTCREIRALNLPIKILMLTAKGETEHEILGLTSGADDYVRKPFDIKVLLLRIKKLCRLEGILCCGDISLNQETFEVRKGGNPVVLTRTEYELLRYFLNNQRIILTREQLLNHVWGMDFEGDSRTVDTHIRRLRRKIGEEYIKTRIGIGYVISDRKD</sequence>
<dbReference type="Pfam" id="PF00072">
    <property type="entry name" value="Response_reg"/>
    <property type="match status" value="1"/>
</dbReference>
<dbReference type="SUPFAM" id="SSF52172">
    <property type="entry name" value="CheY-like"/>
    <property type="match status" value="2"/>
</dbReference>
<keyword evidence="2" id="KW-0805">Transcription regulation</keyword>
<evidence type="ECO:0000256" key="1">
    <source>
        <dbReference type="ARBA" id="ARBA00018672"/>
    </source>
</evidence>
<dbReference type="InterPro" id="IPR001867">
    <property type="entry name" value="OmpR/PhoB-type_DNA-bd"/>
</dbReference>
<dbReference type="PANTHER" id="PTHR48111:SF73">
    <property type="entry name" value="ALKALINE PHOSPHATASE SYNTHESIS TRANSCRIPTIONAL REGULATORY PROTEIN PHOP"/>
    <property type="match status" value="1"/>
</dbReference>
<organism evidence="11 12">
    <name type="scientific">Enterocloster hominis</name>
    <name type="common">ex Hitch et al. 2024</name>
    <dbReference type="NCBI Taxonomy" id="1917870"/>
    <lineage>
        <taxon>Bacteria</taxon>
        <taxon>Bacillati</taxon>
        <taxon>Bacillota</taxon>
        <taxon>Clostridia</taxon>
        <taxon>Lachnospirales</taxon>
        <taxon>Lachnospiraceae</taxon>
        <taxon>Enterocloster</taxon>
    </lineage>
</organism>
<keyword evidence="4" id="KW-0804">Transcription</keyword>
<name>A0ABV1D7E4_9FIRM</name>
<gene>
    <name evidence="11" type="ORF">WMQ36_15175</name>
</gene>
<evidence type="ECO:0000256" key="8">
    <source>
        <dbReference type="SAM" id="MobiDB-lite"/>
    </source>
</evidence>
<evidence type="ECO:0000256" key="7">
    <source>
        <dbReference type="PROSITE-ProRule" id="PRU01091"/>
    </source>
</evidence>
<dbReference type="InterPro" id="IPR039420">
    <property type="entry name" value="WalR-like"/>
</dbReference>
<feature type="modified residue" description="4-aspartylphosphate" evidence="6">
    <location>
        <position position="108"/>
    </location>
</feature>
<keyword evidence="6" id="KW-0597">Phosphoprotein</keyword>
<dbReference type="PROSITE" id="PS51755">
    <property type="entry name" value="OMPR_PHOB"/>
    <property type="match status" value="1"/>
</dbReference>
<evidence type="ECO:0000256" key="4">
    <source>
        <dbReference type="ARBA" id="ARBA00023163"/>
    </source>
</evidence>